<sequence length="408" mass="44786">MIYGYPITGKIEEAFHRLGGVQHFGNATTPESVAVNNGRFQHFRNNASIYWHPNVDRGTAHAVEGRIRDKWSDLGWERSVVGYPITDETTTPDGIGRFNHFHNGSIYWSPKTDAHQIGGAIRDKWAAQGWETGSLGYPHTDEVAAPDKIGRFNRFDNGFIYWSPATGAHIVPTDIFEIWAANGWEAGKLGYPTTDSYKTNGSVKQEFQKGAIQIFPPTGQVLQRFDNAAYSSYQQIYPLFTVDQVSGIHPAGAHREVSQHMGKYFPLPGCPDVLTVGTTCAMPTAGGQTGPVAVTRIADTGFTLTTQAGHPEGEGRILNIRFDTVTAPTSAEPTVIFSDDTQRSKYIGSDKTWIRVIVEAFGTTSTSRVAGPFISDHVGRQIFGNFATTLRARLPEATTIYASVTPQR</sequence>
<dbReference type="EMBL" id="CP046883">
    <property type="protein sequence ID" value="QNH97047.1"/>
    <property type="molecule type" value="Genomic_DNA"/>
</dbReference>
<evidence type="ECO:0008006" key="3">
    <source>
        <dbReference type="Google" id="ProtNLM"/>
    </source>
</evidence>
<dbReference type="Pfam" id="PF08310">
    <property type="entry name" value="LGFP"/>
    <property type="match status" value="3"/>
</dbReference>
<gene>
    <name evidence="1" type="ORF">GP473_08405</name>
</gene>
<evidence type="ECO:0000313" key="1">
    <source>
        <dbReference type="EMBL" id="QNH97047.1"/>
    </source>
</evidence>
<dbReference type="KEGG" id="cans:GP473_08405"/>
<dbReference type="AlphaFoldDB" id="A0A7G7YRC7"/>
<proteinExistence type="predicted"/>
<organism evidence="1 2">
    <name type="scientific">Corynebacterium anserum</name>
    <dbReference type="NCBI Taxonomy" id="2684406"/>
    <lineage>
        <taxon>Bacteria</taxon>
        <taxon>Bacillati</taxon>
        <taxon>Actinomycetota</taxon>
        <taxon>Actinomycetes</taxon>
        <taxon>Mycobacteriales</taxon>
        <taxon>Corynebacteriaceae</taxon>
        <taxon>Corynebacterium</taxon>
    </lineage>
</organism>
<dbReference type="Proteomes" id="UP000515275">
    <property type="component" value="Chromosome"/>
</dbReference>
<evidence type="ECO:0000313" key="2">
    <source>
        <dbReference type="Proteomes" id="UP000515275"/>
    </source>
</evidence>
<protein>
    <recommendedName>
        <fullName evidence="3">LGFP repeat protein</fullName>
    </recommendedName>
</protein>
<keyword evidence="2" id="KW-1185">Reference proteome</keyword>
<dbReference type="InterPro" id="IPR013207">
    <property type="entry name" value="LGFP"/>
</dbReference>
<reference evidence="1 2" key="1">
    <citation type="submission" date="2019-12" db="EMBL/GenBank/DDBJ databases">
        <title>Corynebacterium sp. nov., isolated from feces of the Anser Albifrons in China.</title>
        <authorList>
            <person name="Liu Q."/>
        </authorList>
    </citation>
    <scope>NUCLEOTIDE SEQUENCE [LARGE SCALE GENOMIC DNA]</scope>
    <source>
        <strain evidence="1 2">23H37-10</strain>
    </source>
</reference>
<accession>A0A7G7YRC7</accession>
<name>A0A7G7YRC7_9CORY</name>